<dbReference type="InterPro" id="IPR000571">
    <property type="entry name" value="Znf_CCCH"/>
</dbReference>
<protein>
    <recommendedName>
        <fullName evidence="7">C3H1-type domain-containing protein</fullName>
    </recommendedName>
</protein>
<reference evidence="8" key="1">
    <citation type="journal article" date="2016" name="Proc. Natl. Acad. Sci. U.S.A.">
        <title>Lipid metabolic changes in an early divergent fungus govern the establishment of a mutualistic symbiosis with endobacteria.</title>
        <authorList>
            <person name="Lastovetsky O.A."/>
            <person name="Gaspar M.L."/>
            <person name="Mondo S.J."/>
            <person name="LaButti K.M."/>
            <person name="Sandor L."/>
            <person name="Grigoriev I.V."/>
            <person name="Henry S.A."/>
            <person name="Pawlowska T.E."/>
        </authorList>
    </citation>
    <scope>NUCLEOTIDE SEQUENCE [LARGE SCALE GENOMIC DNA]</scope>
    <source>
        <strain evidence="8">ATCC 52814</strain>
    </source>
</reference>
<dbReference type="Proteomes" id="UP000242414">
    <property type="component" value="Unassembled WGS sequence"/>
</dbReference>
<proteinExistence type="predicted"/>
<dbReference type="InterPro" id="IPR036855">
    <property type="entry name" value="Znf_CCCH_sf"/>
</dbReference>
<accession>A0A1X0R6Y4</accession>
<comment type="subcellular location">
    <subcellularLocation>
        <location evidence="1">Nucleus</location>
    </subcellularLocation>
</comment>
<dbReference type="Pfam" id="PF18044">
    <property type="entry name" value="zf-CCCH_4"/>
    <property type="match status" value="1"/>
</dbReference>
<dbReference type="InterPro" id="IPR051767">
    <property type="entry name" value="Nucleoporin_NUP42"/>
</dbReference>
<dbReference type="OrthoDB" id="20729at2759"/>
<evidence type="ECO:0000313" key="8">
    <source>
        <dbReference type="EMBL" id="ORE07789.1"/>
    </source>
</evidence>
<keyword evidence="5" id="KW-0539">Nucleus</keyword>
<keyword evidence="4 6" id="KW-0862">Zinc</keyword>
<evidence type="ECO:0000256" key="4">
    <source>
        <dbReference type="ARBA" id="ARBA00022833"/>
    </source>
</evidence>
<feature type="zinc finger region" description="C3H1-type" evidence="6">
    <location>
        <begin position="1"/>
        <end position="25"/>
    </location>
</feature>
<sequence length="404" mass="40968">MAICKFYQSGTCRNGNNCNFQHVKQGSALNSAAPKYNETSLRGNLTDERPQWKLSVYGPAKEEPNLIVGTDRSPEEDRYQYYLCRSTTGNESQYASLTGHDQLSNQMEAQVNAIINNPTGAIQHYEKEKSARSGPFGGTANDTPFAPFTGSGFGATAAKPFGTTTTAFGSSSAPTAFGAPAFGTTAFGSTSSPSGNAFGNKSAFGSSTAPAFGSTSTLGSTAPAFGSTSTLGASAPAFGSTSTLGASAPAFGSTSTLGSGSAFGQKGTLGSAFGQTSSLGSGSAFGQTSTLGSAFGKSNAVGSGTAFGQTTPAFGQATSFGNLANNSNTTAPAFGTTSTLGTGTTAFGSTNGLGNTTTAFGQNNAFTQPKPSIDTNGDPQLEAFVSQEFIYRQVPEIEPPPELR</sequence>
<dbReference type="InterPro" id="IPR041367">
    <property type="entry name" value="Znf-CCCH_4"/>
</dbReference>
<gene>
    <name evidence="8" type="ORF">BCV72DRAFT_304292</name>
</gene>
<dbReference type="PROSITE" id="PS50103">
    <property type="entry name" value="ZF_C3H1"/>
    <property type="match status" value="1"/>
</dbReference>
<dbReference type="SUPFAM" id="SSF90229">
    <property type="entry name" value="CCCH zinc finger"/>
    <property type="match status" value="1"/>
</dbReference>
<dbReference type="SMART" id="SM00356">
    <property type="entry name" value="ZnF_C3H1"/>
    <property type="match status" value="1"/>
</dbReference>
<evidence type="ECO:0000256" key="5">
    <source>
        <dbReference type="ARBA" id="ARBA00023242"/>
    </source>
</evidence>
<dbReference type="PANTHER" id="PTHR46527:SF1">
    <property type="entry name" value="NUCLEOPORIN NUP42"/>
    <property type="match status" value="1"/>
</dbReference>
<evidence type="ECO:0000256" key="2">
    <source>
        <dbReference type="ARBA" id="ARBA00022723"/>
    </source>
</evidence>
<evidence type="ECO:0000256" key="3">
    <source>
        <dbReference type="ARBA" id="ARBA00022771"/>
    </source>
</evidence>
<dbReference type="VEuPathDB" id="FungiDB:BCV72DRAFT_304292"/>
<evidence type="ECO:0000259" key="7">
    <source>
        <dbReference type="PROSITE" id="PS50103"/>
    </source>
</evidence>
<name>A0A1X0R6Y4_RHIZD</name>
<keyword evidence="2 6" id="KW-0479">Metal-binding</keyword>
<feature type="domain" description="C3H1-type" evidence="7">
    <location>
        <begin position="1"/>
        <end position="25"/>
    </location>
</feature>
<dbReference type="Gene3D" id="4.10.1000.10">
    <property type="entry name" value="Zinc finger, CCCH-type"/>
    <property type="match status" value="1"/>
</dbReference>
<dbReference type="GO" id="GO:0005634">
    <property type="term" value="C:nucleus"/>
    <property type="evidence" value="ECO:0007669"/>
    <property type="project" value="UniProtKB-SubCell"/>
</dbReference>
<evidence type="ECO:0000256" key="6">
    <source>
        <dbReference type="PROSITE-ProRule" id="PRU00723"/>
    </source>
</evidence>
<dbReference type="EMBL" id="KV921898">
    <property type="protein sequence ID" value="ORE07789.1"/>
    <property type="molecule type" value="Genomic_DNA"/>
</dbReference>
<dbReference type="PANTHER" id="PTHR46527">
    <property type="entry name" value="NUCLEOPORIN-LIKE PROTEIN 2"/>
    <property type="match status" value="1"/>
</dbReference>
<keyword evidence="3 6" id="KW-0863">Zinc-finger</keyword>
<dbReference type="AlphaFoldDB" id="A0A1X0R6Y4"/>
<evidence type="ECO:0000256" key="1">
    <source>
        <dbReference type="ARBA" id="ARBA00004123"/>
    </source>
</evidence>
<dbReference type="GO" id="GO:0008270">
    <property type="term" value="F:zinc ion binding"/>
    <property type="evidence" value="ECO:0007669"/>
    <property type="project" value="UniProtKB-KW"/>
</dbReference>
<organism evidence="8">
    <name type="scientific">Rhizopus microsporus var. microsporus</name>
    <dbReference type="NCBI Taxonomy" id="86635"/>
    <lineage>
        <taxon>Eukaryota</taxon>
        <taxon>Fungi</taxon>
        <taxon>Fungi incertae sedis</taxon>
        <taxon>Mucoromycota</taxon>
        <taxon>Mucoromycotina</taxon>
        <taxon>Mucoromycetes</taxon>
        <taxon>Mucorales</taxon>
        <taxon>Mucorineae</taxon>
        <taxon>Rhizopodaceae</taxon>
        <taxon>Rhizopus</taxon>
    </lineage>
</organism>